<feature type="coiled-coil region" evidence="1">
    <location>
        <begin position="270"/>
        <end position="297"/>
    </location>
</feature>
<evidence type="ECO:0000313" key="3">
    <source>
        <dbReference type="Proteomes" id="UP001156666"/>
    </source>
</evidence>
<dbReference type="RefSeq" id="WP_235291679.1">
    <property type="nucleotide sequence ID" value="NZ_BSOH01000014.1"/>
</dbReference>
<protein>
    <submittedName>
        <fullName evidence="2">Uncharacterized protein</fullName>
    </submittedName>
</protein>
<evidence type="ECO:0000313" key="2">
    <source>
        <dbReference type="EMBL" id="GLR18004.1"/>
    </source>
</evidence>
<reference evidence="2" key="1">
    <citation type="journal article" date="2014" name="Int. J. Syst. Evol. Microbiol.">
        <title>Complete genome sequence of Corynebacterium casei LMG S-19264T (=DSM 44701T), isolated from a smear-ripened cheese.</title>
        <authorList>
            <consortium name="US DOE Joint Genome Institute (JGI-PGF)"/>
            <person name="Walter F."/>
            <person name="Albersmeier A."/>
            <person name="Kalinowski J."/>
            <person name="Ruckert C."/>
        </authorList>
    </citation>
    <scope>NUCLEOTIDE SEQUENCE</scope>
    <source>
        <strain evidence="2">NBRC 108769</strain>
    </source>
</reference>
<evidence type="ECO:0000256" key="1">
    <source>
        <dbReference type="SAM" id="Coils"/>
    </source>
</evidence>
<keyword evidence="3" id="KW-1185">Reference proteome</keyword>
<proteinExistence type="predicted"/>
<dbReference type="EMBL" id="BSOH01000014">
    <property type="protein sequence ID" value="GLR18004.1"/>
    <property type="molecule type" value="Genomic_DNA"/>
</dbReference>
<sequence length="305" mass="33659">MRFIFISLLLFLQTVTYAQLRLSKFNNQDQLFLNHSGPQIGAASFTLTQPKEGYGGMYINSLGTSAAIPFYGYAVGNVGKVWHYYNGIENFWGLYVEGDQLKVSPDTTHVLNNLVANTALRVNGGSVLYGGTMLNTNTQLNQYTDFTIKSSKVNTFGGMYIDVEGGLNSKPFYGYSVDGVPAAFTFYNQTTSSWGINIGNAIYSAMEVKSNNVYINGTLKLGHTNGAAEDNGTIFYFDGHFYGKTPGGLTQLDNNVNGKTKDDEENVKAIKILQEENSALKEKLESLENHLLSLEEKFLAQKKVE</sequence>
<name>A0AA37SQT5_9BACT</name>
<reference evidence="2" key="2">
    <citation type="submission" date="2023-01" db="EMBL/GenBank/DDBJ databases">
        <title>Draft genome sequence of Portibacter lacus strain NBRC 108769.</title>
        <authorList>
            <person name="Sun Q."/>
            <person name="Mori K."/>
        </authorList>
    </citation>
    <scope>NUCLEOTIDE SEQUENCE</scope>
    <source>
        <strain evidence="2">NBRC 108769</strain>
    </source>
</reference>
<dbReference type="AlphaFoldDB" id="A0AA37SQT5"/>
<dbReference type="Proteomes" id="UP001156666">
    <property type="component" value="Unassembled WGS sequence"/>
</dbReference>
<gene>
    <name evidence="2" type="ORF">GCM10007940_26190</name>
</gene>
<comment type="caution">
    <text evidence="2">The sequence shown here is derived from an EMBL/GenBank/DDBJ whole genome shotgun (WGS) entry which is preliminary data.</text>
</comment>
<organism evidence="2 3">
    <name type="scientific">Portibacter lacus</name>
    <dbReference type="NCBI Taxonomy" id="1099794"/>
    <lineage>
        <taxon>Bacteria</taxon>
        <taxon>Pseudomonadati</taxon>
        <taxon>Bacteroidota</taxon>
        <taxon>Saprospiria</taxon>
        <taxon>Saprospirales</taxon>
        <taxon>Haliscomenobacteraceae</taxon>
        <taxon>Portibacter</taxon>
    </lineage>
</organism>
<keyword evidence="1" id="KW-0175">Coiled coil</keyword>
<accession>A0AA37SQT5</accession>